<reference evidence="13" key="3">
    <citation type="submission" date="2015-04" db="UniProtKB">
        <authorList>
            <consortium name="EnsemblPlants"/>
        </authorList>
    </citation>
    <scope>IDENTIFICATION</scope>
    <source>
        <strain evidence="13">cv. Jemalong A17</strain>
    </source>
</reference>
<keyword evidence="5" id="KW-0805">Transcription regulation</keyword>
<accession>G7ZZJ1</accession>
<keyword evidence="6" id="KW-0238">DNA-binding</keyword>
<dbReference type="PANTHER" id="PTHR31744:SF216">
    <property type="entry name" value="NAC TRANSCRIPTION FACTOR"/>
    <property type="match status" value="1"/>
</dbReference>
<dbReference type="Proteomes" id="UP000002051">
    <property type="component" value="Chromosome 8"/>
</dbReference>
<evidence type="ECO:0000256" key="6">
    <source>
        <dbReference type="ARBA" id="ARBA00023125"/>
    </source>
</evidence>
<dbReference type="Gene3D" id="2.170.150.80">
    <property type="entry name" value="NAC domain"/>
    <property type="match status" value="2"/>
</dbReference>
<reference evidence="12 14" key="2">
    <citation type="journal article" date="2014" name="BMC Genomics">
        <title>An improved genome release (version Mt4.0) for the model legume Medicago truncatula.</title>
        <authorList>
            <person name="Tang H."/>
            <person name="Krishnakumar V."/>
            <person name="Bidwell S."/>
            <person name="Rosen B."/>
            <person name="Chan A."/>
            <person name="Zhou S."/>
            <person name="Gentzbittel L."/>
            <person name="Childs K.L."/>
            <person name="Yandell M."/>
            <person name="Gundlach H."/>
            <person name="Mayer K.F."/>
            <person name="Schwartz D.C."/>
            <person name="Town C.D."/>
        </authorList>
    </citation>
    <scope>GENOME REANNOTATION</scope>
    <source>
        <strain evidence="12">A17</strain>
        <strain evidence="13 14">cv. Jemalong A17</strain>
    </source>
</reference>
<keyword evidence="7" id="KW-0472">Membrane</keyword>
<dbReference type="GO" id="GO:0005634">
    <property type="term" value="C:nucleus"/>
    <property type="evidence" value="ECO:0007669"/>
    <property type="project" value="UniProtKB-SubCell"/>
</dbReference>
<feature type="domain" description="NAC" evidence="11">
    <location>
        <begin position="193"/>
        <end position="340"/>
    </location>
</feature>
<dbReference type="OMA" id="EANWEAM"/>
<dbReference type="EnsemblPlants" id="KEH18543">
    <property type="protein sequence ID" value="KEH18543"/>
    <property type="gene ID" value="MTR_8g023900"/>
</dbReference>
<evidence type="ECO:0000256" key="8">
    <source>
        <dbReference type="ARBA" id="ARBA00023159"/>
    </source>
</evidence>
<dbReference type="PANTHER" id="PTHR31744">
    <property type="entry name" value="PROTEIN CUP-SHAPED COTYLEDON 2-RELATED"/>
    <property type="match status" value="1"/>
</dbReference>
<keyword evidence="4" id="KW-1133">Transmembrane helix</keyword>
<comment type="subcellular location">
    <subcellularLocation>
        <location evidence="2">Membrane</location>
        <topology evidence="2">Single-pass membrane protein</topology>
    </subcellularLocation>
    <subcellularLocation>
        <location evidence="1">Nucleus</location>
    </subcellularLocation>
</comment>
<dbReference type="SUPFAM" id="SSF101941">
    <property type="entry name" value="NAC domain"/>
    <property type="match status" value="2"/>
</dbReference>
<evidence type="ECO:0000256" key="1">
    <source>
        <dbReference type="ARBA" id="ARBA00004123"/>
    </source>
</evidence>
<dbReference type="HOGENOM" id="CLU_581893_0_0_1"/>
<dbReference type="GO" id="GO:0000976">
    <property type="term" value="F:transcription cis-regulatory region binding"/>
    <property type="evidence" value="ECO:0007669"/>
    <property type="project" value="UniProtKB-ARBA"/>
</dbReference>
<keyword evidence="14" id="KW-1185">Reference proteome</keyword>
<protein>
    <submittedName>
        <fullName evidence="12">NAC transcription factor-like protein</fullName>
    </submittedName>
</protein>
<evidence type="ECO:0000256" key="3">
    <source>
        <dbReference type="ARBA" id="ARBA00022692"/>
    </source>
</evidence>
<evidence type="ECO:0000256" key="7">
    <source>
        <dbReference type="ARBA" id="ARBA00023136"/>
    </source>
</evidence>
<keyword evidence="3" id="KW-0812">Transmembrane</keyword>
<dbReference type="GO" id="GO:0016020">
    <property type="term" value="C:membrane"/>
    <property type="evidence" value="ECO:0007669"/>
    <property type="project" value="UniProtKB-SubCell"/>
</dbReference>
<name>G7ZZJ1_MEDTR</name>
<dbReference type="InterPro" id="IPR003441">
    <property type="entry name" value="NAC-dom"/>
</dbReference>
<keyword evidence="9" id="KW-0804">Transcription</keyword>
<evidence type="ECO:0000256" key="5">
    <source>
        <dbReference type="ARBA" id="ARBA00023015"/>
    </source>
</evidence>
<evidence type="ECO:0000256" key="10">
    <source>
        <dbReference type="ARBA" id="ARBA00023242"/>
    </source>
</evidence>
<dbReference type="PROSITE" id="PS51005">
    <property type="entry name" value="NAC"/>
    <property type="match status" value="2"/>
</dbReference>
<dbReference type="KEGG" id="mtr:25500588"/>
<dbReference type="InterPro" id="IPR036093">
    <property type="entry name" value="NAC_dom_sf"/>
</dbReference>
<dbReference type="AlphaFoldDB" id="G7ZZJ1"/>
<evidence type="ECO:0000313" key="13">
    <source>
        <dbReference type="EnsemblPlants" id="KEH18543"/>
    </source>
</evidence>
<dbReference type="EMBL" id="CM001224">
    <property type="protein sequence ID" value="KEH18543.1"/>
    <property type="molecule type" value="Genomic_DNA"/>
</dbReference>
<sequence length="470" mass="55139">MTTSFSLIHDCLPVGFRFHPTDQELVNYYLRNKLLGNEEFVNNVIAEVDVFKFKPWDLPAHSVIRSDDSEWFFLCPRNYKYQRCNKFKRGTEFGFWKATGKDHSVKIRGTDEVIGTKKTLVYYLAPHPGVKTNWVIREYHDVVTFDDNTQRTFVLCRLMKKAEIKGEEENDTMMCDEGEPSRQMTPSFPPILHYVGFRFCPTGEELVNHYLRNKLLGNDAIVNNVIAEVDIRKFEPWELPARSVIKSDDQEWFFLCPIEYKYAKSKRFKRTTNNGFWKATGMDRNIRIRGTNEVIGIKKTLVYHENHVPGVKTNWIIHEYHDVTLEDSQRTFVLCRLMKKFEKNTEEELDTMICDEGESSRHMSSYYENQETAQGISDVLSGTLPEINMQSIFEEPFQADKYFPYSTQQSSIYENEPELLFSNAQFYNAYFKNENNVIQSTFATVDEENKFVNSMFVNGDFVTTESRRQS</sequence>
<feature type="domain" description="NAC" evidence="11">
    <location>
        <begin position="12"/>
        <end position="161"/>
    </location>
</feature>
<gene>
    <name evidence="13" type="primary">25500588</name>
    <name evidence="12" type="ordered locus">MTR_8g023900</name>
</gene>
<dbReference type="OrthoDB" id="737278at2759"/>
<organism evidence="12 14">
    <name type="scientific">Medicago truncatula</name>
    <name type="common">Barrel medic</name>
    <name type="synonym">Medicago tribuloides</name>
    <dbReference type="NCBI Taxonomy" id="3880"/>
    <lineage>
        <taxon>Eukaryota</taxon>
        <taxon>Viridiplantae</taxon>
        <taxon>Streptophyta</taxon>
        <taxon>Embryophyta</taxon>
        <taxon>Tracheophyta</taxon>
        <taxon>Spermatophyta</taxon>
        <taxon>Magnoliopsida</taxon>
        <taxon>eudicotyledons</taxon>
        <taxon>Gunneridae</taxon>
        <taxon>Pentapetalae</taxon>
        <taxon>rosids</taxon>
        <taxon>fabids</taxon>
        <taxon>Fabales</taxon>
        <taxon>Fabaceae</taxon>
        <taxon>Papilionoideae</taxon>
        <taxon>50 kb inversion clade</taxon>
        <taxon>NPAAA clade</taxon>
        <taxon>Hologalegina</taxon>
        <taxon>IRL clade</taxon>
        <taxon>Trifolieae</taxon>
        <taxon>Medicago</taxon>
    </lineage>
</organism>
<reference evidence="12 14" key="1">
    <citation type="journal article" date="2011" name="Nature">
        <title>The Medicago genome provides insight into the evolution of rhizobial symbioses.</title>
        <authorList>
            <person name="Young N.D."/>
            <person name="Debelle F."/>
            <person name="Oldroyd G.E."/>
            <person name="Geurts R."/>
            <person name="Cannon S.B."/>
            <person name="Udvardi M.K."/>
            <person name="Benedito V.A."/>
            <person name="Mayer K.F."/>
            <person name="Gouzy J."/>
            <person name="Schoof H."/>
            <person name="Van de Peer Y."/>
            <person name="Proost S."/>
            <person name="Cook D.R."/>
            <person name="Meyers B.C."/>
            <person name="Spannagl M."/>
            <person name="Cheung F."/>
            <person name="De Mita S."/>
            <person name="Krishnakumar V."/>
            <person name="Gundlach H."/>
            <person name="Zhou S."/>
            <person name="Mudge J."/>
            <person name="Bharti A.K."/>
            <person name="Murray J.D."/>
            <person name="Naoumkina M.A."/>
            <person name="Rosen B."/>
            <person name="Silverstein K.A."/>
            <person name="Tang H."/>
            <person name="Rombauts S."/>
            <person name="Zhao P.X."/>
            <person name="Zhou P."/>
            <person name="Barbe V."/>
            <person name="Bardou P."/>
            <person name="Bechner M."/>
            <person name="Bellec A."/>
            <person name="Berger A."/>
            <person name="Berges H."/>
            <person name="Bidwell S."/>
            <person name="Bisseling T."/>
            <person name="Choisne N."/>
            <person name="Couloux A."/>
            <person name="Denny R."/>
            <person name="Deshpande S."/>
            <person name="Dai X."/>
            <person name="Doyle J.J."/>
            <person name="Dudez A.M."/>
            <person name="Farmer A.D."/>
            <person name="Fouteau S."/>
            <person name="Franken C."/>
            <person name="Gibelin C."/>
            <person name="Gish J."/>
            <person name="Goldstein S."/>
            <person name="Gonzalez A.J."/>
            <person name="Green P.J."/>
            <person name="Hallab A."/>
            <person name="Hartog M."/>
            <person name="Hua A."/>
            <person name="Humphray S.J."/>
            <person name="Jeong D.H."/>
            <person name="Jing Y."/>
            <person name="Jocker A."/>
            <person name="Kenton S.M."/>
            <person name="Kim D.J."/>
            <person name="Klee K."/>
            <person name="Lai H."/>
            <person name="Lang C."/>
            <person name="Lin S."/>
            <person name="Macmil S.L."/>
            <person name="Magdelenat G."/>
            <person name="Matthews L."/>
            <person name="McCorrison J."/>
            <person name="Monaghan E.L."/>
            <person name="Mun J.H."/>
            <person name="Najar F.Z."/>
            <person name="Nicholson C."/>
            <person name="Noirot C."/>
            <person name="O'Bleness M."/>
            <person name="Paule C.R."/>
            <person name="Poulain J."/>
            <person name="Prion F."/>
            <person name="Qin B."/>
            <person name="Qu C."/>
            <person name="Retzel E.F."/>
            <person name="Riddle C."/>
            <person name="Sallet E."/>
            <person name="Samain S."/>
            <person name="Samson N."/>
            <person name="Sanders I."/>
            <person name="Saurat O."/>
            <person name="Scarpelli C."/>
            <person name="Schiex T."/>
            <person name="Segurens B."/>
            <person name="Severin A.J."/>
            <person name="Sherrier D.J."/>
            <person name="Shi R."/>
            <person name="Sims S."/>
            <person name="Singer S.R."/>
            <person name="Sinharoy S."/>
            <person name="Sterck L."/>
            <person name="Viollet A."/>
            <person name="Wang B.B."/>
            <person name="Wang K."/>
            <person name="Wang M."/>
            <person name="Wang X."/>
            <person name="Warfsmann J."/>
            <person name="Weissenbach J."/>
            <person name="White D.D."/>
            <person name="White J.D."/>
            <person name="Wiley G.B."/>
            <person name="Wincker P."/>
            <person name="Xing Y."/>
            <person name="Yang L."/>
            <person name="Yao Z."/>
            <person name="Ying F."/>
            <person name="Zhai J."/>
            <person name="Zhou L."/>
            <person name="Zuber A."/>
            <person name="Denarie J."/>
            <person name="Dixon R.A."/>
            <person name="May G.D."/>
            <person name="Schwartz D.C."/>
            <person name="Rogers J."/>
            <person name="Quetier F."/>
            <person name="Town C.D."/>
            <person name="Roe B.A."/>
        </authorList>
    </citation>
    <scope>NUCLEOTIDE SEQUENCE [LARGE SCALE GENOMIC DNA]</scope>
    <source>
        <strain evidence="12">A17</strain>
        <strain evidence="13 14">cv. Jemalong A17</strain>
    </source>
</reference>
<dbReference type="Pfam" id="PF02365">
    <property type="entry name" value="NAM"/>
    <property type="match status" value="2"/>
</dbReference>
<keyword evidence="10" id="KW-0539">Nucleus</keyword>
<evidence type="ECO:0000256" key="9">
    <source>
        <dbReference type="ARBA" id="ARBA00023163"/>
    </source>
</evidence>
<evidence type="ECO:0000256" key="2">
    <source>
        <dbReference type="ARBA" id="ARBA00004167"/>
    </source>
</evidence>
<evidence type="ECO:0000313" key="12">
    <source>
        <dbReference type="EMBL" id="KEH18543.1"/>
    </source>
</evidence>
<dbReference type="PaxDb" id="3880-AES84469"/>
<evidence type="ECO:0000259" key="11">
    <source>
        <dbReference type="PROSITE" id="PS51005"/>
    </source>
</evidence>
<proteinExistence type="predicted"/>
<dbReference type="GO" id="GO:0006355">
    <property type="term" value="P:regulation of DNA-templated transcription"/>
    <property type="evidence" value="ECO:0007669"/>
    <property type="project" value="InterPro"/>
</dbReference>
<evidence type="ECO:0000256" key="4">
    <source>
        <dbReference type="ARBA" id="ARBA00022989"/>
    </source>
</evidence>
<evidence type="ECO:0000313" key="14">
    <source>
        <dbReference type="Proteomes" id="UP000002051"/>
    </source>
</evidence>
<dbReference type="STRING" id="3880.G7ZZJ1"/>
<keyword evidence="8" id="KW-0010">Activator</keyword>